<dbReference type="OrthoDB" id="9817273at2"/>
<feature type="chain" id="PRO_5006133392" description="Tetratricopeptide repeat protein" evidence="1">
    <location>
        <begin position="23"/>
        <end position="714"/>
    </location>
</feature>
<protein>
    <recommendedName>
        <fullName evidence="4">Tetratricopeptide repeat protein</fullName>
    </recommendedName>
</protein>
<name>A0A0P6Y6H5_9CHLR</name>
<comment type="caution">
    <text evidence="2">The sequence shown here is derived from an EMBL/GenBank/DDBJ whole genome shotgun (WGS) entry which is preliminary data.</text>
</comment>
<evidence type="ECO:0000313" key="2">
    <source>
        <dbReference type="EMBL" id="KPL85184.1"/>
    </source>
</evidence>
<dbReference type="Gene3D" id="1.25.40.10">
    <property type="entry name" value="Tetratricopeptide repeat domain"/>
    <property type="match status" value="1"/>
</dbReference>
<organism evidence="2 3">
    <name type="scientific">Herpetosiphon geysericola</name>
    <dbReference type="NCBI Taxonomy" id="70996"/>
    <lineage>
        <taxon>Bacteria</taxon>
        <taxon>Bacillati</taxon>
        <taxon>Chloroflexota</taxon>
        <taxon>Chloroflexia</taxon>
        <taxon>Herpetosiphonales</taxon>
        <taxon>Herpetosiphonaceae</taxon>
        <taxon>Herpetosiphon</taxon>
    </lineage>
</organism>
<evidence type="ECO:0000313" key="3">
    <source>
        <dbReference type="Proteomes" id="UP000050277"/>
    </source>
</evidence>
<proteinExistence type="predicted"/>
<keyword evidence="1" id="KW-0732">Signal</keyword>
<evidence type="ECO:0000256" key="1">
    <source>
        <dbReference type="SAM" id="SignalP"/>
    </source>
</evidence>
<reference evidence="2 3" key="1">
    <citation type="submission" date="2015-07" db="EMBL/GenBank/DDBJ databases">
        <title>Whole genome sequence of Herpetosiphon geysericola DSM 7119.</title>
        <authorList>
            <person name="Hemp J."/>
            <person name="Ward L.M."/>
            <person name="Pace L.A."/>
            <person name="Fischer W.W."/>
        </authorList>
    </citation>
    <scope>NUCLEOTIDE SEQUENCE [LARGE SCALE GENOMIC DNA]</scope>
    <source>
        <strain evidence="2 3">DSM 7119</strain>
    </source>
</reference>
<dbReference type="SUPFAM" id="SSF69318">
    <property type="entry name" value="Integrin alpha N-terminal domain"/>
    <property type="match status" value="2"/>
</dbReference>
<keyword evidence="3" id="KW-1185">Reference proteome</keyword>
<dbReference type="AlphaFoldDB" id="A0A0P6Y6H5"/>
<gene>
    <name evidence="2" type="ORF">SE18_15930</name>
</gene>
<dbReference type="PROSITE" id="PS51257">
    <property type="entry name" value="PROKAR_LIPOPROTEIN"/>
    <property type="match status" value="1"/>
</dbReference>
<dbReference type="STRING" id="70996.SE18_15930"/>
<dbReference type="InterPro" id="IPR028994">
    <property type="entry name" value="Integrin_alpha_N"/>
</dbReference>
<dbReference type="EMBL" id="LGKP01000025">
    <property type="protein sequence ID" value="KPL85184.1"/>
    <property type="molecule type" value="Genomic_DNA"/>
</dbReference>
<feature type="signal peptide" evidence="1">
    <location>
        <begin position="1"/>
        <end position="22"/>
    </location>
</feature>
<evidence type="ECO:0008006" key="4">
    <source>
        <dbReference type="Google" id="ProtNLM"/>
    </source>
</evidence>
<sequence length="714" mass="78725">MLLIVRLSLCVCLILGLTACTATNSNPTPPILAPSATPTPLTTAELLLSAEPSDFCPKPATRGCGKPLAVLIADYLQRNPTDPQALALWRRIISLGQPTMELGADDPQAFDVTWAFDGWAQAEFLALDLPHELAPTPPAALEIGKLMIISTNLDGDSNQDYLLSGSISGSPNSIGQLRWVHWQQDSWLGEHVLSYANDYGAQIQLGDVTGDAEPELFVRSSHCGSACSGQLYGWTWQAGRPQALFPVGANTSDLSITPIDGKLSISSADVRYAFDGQYLAPTELAAPSGPFSNTIGAQLRYAHGLTLLGRFDQAIAQLEQAAALSDGSAEYGHNQTLKDARPIVLFRIGIIQLLKHDHVAAQAAWHRLLARFPQSFAATVVQDFKLTRFNGSISQWCELLAAERPSIMQGYQREMLDRSPFNEFDWLPLCHPRTLLPLQIWNHAVPLAEQFTALGLPWQSLSENYDLNGDGRNDPLGVVDWLGIYTPWVFMTTEAGYQPLYANQPWPNAKALSSLSDPDYFFSRPNTVSITDLDADGAPEWLFEYRDHFSLLAWSHGRFWQNKVALYQGTSFYTATLRLAPQPDGTQRLSAEYLPNAAGQQPELNHVEYDLRAGTLIQQVPVPINLNNGFSYERYDPSISTLYAALFGNNDPALALEIVVLLEPQNIWSQHEQLVLHALALEYNGQAAEAQRLLQSVANASETTGWSRFAQQRR</sequence>
<dbReference type="RefSeq" id="WP_054535458.1">
    <property type="nucleotide sequence ID" value="NZ_LGKP01000025.1"/>
</dbReference>
<dbReference type="SUPFAM" id="SSF48452">
    <property type="entry name" value="TPR-like"/>
    <property type="match status" value="1"/>
</dbReference>
<dbReference type="InterPro" id="IPR011990">
    <property type="entry name" value="TPR-like_helical_dom_sf"/>
</dbReference>
<dbReference type="Proteomes" id="UP000050277">
    <property type="component" value="Unassembled WGS sequence"/>
</dbReference>
<accession>A0A0P6Y6H5</accession>